<dbReference type="EC" id="2.1.1.72" evidence="2"/>
<sequence length="251" mass="28285">MYYQNRDRFNHLIASGLDWTLESALLLYYLNRTGFNGLVRFSKSGVYNVPYGHYRKINYREDFSPWRSPMQGWVFTSADFAAVQLVPTDFVYADPPYDSVADDSVEQLSLLGVEHQGQAGDGFVGYSGAFGWGDQVRLARHLAQHPGPVLVSNAATHRIVQLYRDLGFEVMELGVRRSISCKGDRPMASEIFAFKEGKDRDASVSRDYPAVLWAASFDAASRRLLVVHAVCSVDHVHRDFAHGARFCRNAH</sequence>
<keyword evidence="5" id="KW-0949">S-adenosyl-L-methionine</keyword>
<dbReference type="GO" id="GO:0009307">
    <property type="term" value="P:DNA restriction-modification system"/>
    <property type="evidence" value="ECO:0007669"/>
    <property type="project" value="InterPro"/>
</dbReference>
<dbReference type="EMBL" id="CP053661">
    <property type="protein sequence ID" value="QKD83537.1"/>
    <property type="molecule type" value="Genomic_DNA"/>
</dbReference>
<evidence type="ECO:0000256" key="1">
    <source>
        <dbReference type="ARBA" id="ARBA00006594"/>
    </source>
</evidence>
<comment type="similarity">
    <text evidence="1">Belongs to the N(4)/N(6)-methyltransferase family.</text>
</comment>
<dbReference type="GO" id="GO:1904047">
    <property type="term" value="F:S-adenosyl-L-methionine binding"/>
    <property type="evidence" value="ECO:0007669"/>
    <property type="project" value="TreeGrafter"/>
</dbReference>
<dbReference type="InterPro" id="IPR002052">
    <property type="entry name" value="DNA_methylase_N6_adenine_CS"/>
</dbReference>
<keyword evidence="3" id="KW-0489">Methyltransferase</keyword>
<dbReference type="Gene3D" id="3.40.50.150">
    <property type="entry name" value="Vaccinia Virus protein VP39"/>
    <property type="match status" value="1"/>
</dbReference>
<reference evidence="7 8" key="1">
    <citation type="submission" date="2020-05" db="EMBL/GenBank/DDBJ databases">
        <title>Complete genome sequence of of a novel Thermoleptolyngbya strain isolated from hot springs of Ganzi, Sichuan China.</title>
        <authorList>
            <person name="Tang J."/>
            <person name="Daroch M."/>
            <person name="Li L."/>
            <person name="Waleron K."/>
            <person name="Waleron M."/>
            <person name="Waleron M."/>
        </authorList>
    </citation>
    <scope>NUCLEOTIDE SEQUENCE [LARGE SCALE GENOMIC DNA]</scope>
    <source>
        <strain evidence="7 8">PKUAC-SCTA183</strain>
    </source>
</reference>
<dbReference type="Proteomes" id="UP000505210">
    <property type="component" value="Chromosome"/>
</dbReference>
<keyword evidence="4" id="KW-0808">Transferase</keyword>
<dbReference type="InterPro" id="IPR012327">
    <property type="entry name" value="MeTrfase_D12"/>
</dbReference>
<comment type="catalytic activity">
    <reaction evidence="6">
        <text>a 2'-deoxyadenosine in DNA + S-adenosyl-L-methionine = an N(6)-methyl-2'-deoxyadenosine in DNA + S-adenosyl-L-homocysteine + H(+)</text>
        <dbReference type="Rhea" id="RHEA:15197"/>
        <dbReference type="Rhea" id="RHEA-COMP:12418"/>
        <dbReference type="Rhea" id="RHEA-COMP:12419"/>
        <dbReference type="ChEBI" id="CHEBI:15378"/>
        <dbReference type="ChEBI" id="CHEBI:57856"/>
        <dbReference type="ChEBI" id="CHEBI:59789"/>
        <dbReference type="ChEBI" id="CHEBI:90615"/>
        <dbReference type="ChEBI" id="CHEBI:90616"/>
        <dbReference type="EC" id="2.1.1.72"/>
    </reaction>
</comment>
<dbReference type="RefSeq" id="WP_172357360.1">
    <property type="nucleotide sequence ID" value="NZ_CP053661.1"/>
</dbReference>
<evidence type="ECO:0000256" key="6">
    <source>
        <dbReference type="ARBA" id="ARBA00047942"/>
    </source>
</evidence>
<evidence type="ECO:0000256" key="5">
    <source>
        <dbReference type="ARBA" id="ARBA00022691"/>
    </source>
</evidence>
<name>A0A6M8BF79_9CYAN</name>
<dbReference type="PROSITE" id="PS00092">
    <property type="entry name" value="N6_MTASE"/>
    <property type="match status" value="1"/>
</dbReference>
<dbReference type="PANTHER" id="PTHR30481">
    <property type="entry name" value="DNA ADENINE METHYLASE"/>
    <property type="match status" value="1"/>
</dbReference>
<evidence type="ECO:0000256" key="4">
    <source>
        <dbReference type="ARBA" id="ARBA00022679"/>
    </source>
</evidence>
<dbReference type="Pfam" id="PF02086">
    <property type="entry name" value="MethyltransfD12"/>
    <property type="match status" value="1"/>
</dbReference>
<keyword evidence="8" id="KW-1185">Reference proteome</keyword>
<gene>
    <name evidence="7" type="ORF">HPC62_16210</name>
</gene>
<protein>
    <recommendedName>
        <fullName evidence="2">site-specific DNA-methyltransferase (adenine-specific)</fullName>
        <ecNumber evidence="2">2.1.1.72</ecNumber>
    </recommendedName>
</protein>
<evidence type="ECO:0000313" key="8">
    <source>
        <dbReference type="Proteomes" id="UP000505210"/>
    </source>
</evidence>
<dbReference type="InterPro" id="IPR029063">
    <property type="entry name" value="SAM-dependent_MTases_sf"/>
</dbReference>
<dbReference type="GO" id="GO:0009007">
    <property type="term" value="F:site-specific DNA-methyltransferase (adenine-specific) activity"/>
    <property type="evidence" value="ECO:0007669"/>
    <property type="project" value="UniProtKB-EC"/>
</dbReference>
<dbReference type="InterPro" id="IPR023095">
    <property type="entry name" value="Ade_MeTrfase_dom_2"/>
</dbReference>
<dbReference type="REBASE" id="403683">
    <property type="entry name" value="M.Tsp183ORF16210P"/>
</dbReference>
<accession>A0A6M8BF79</accession>
<dbReference type="GO" id="GO:0032259">
    <property type="term" value="P:methylation"/>
    <property type="evidence" value="ECO:0007669"/>
    <property type="project" value="UniProtKB-KW"/>
</dbReference>
<dbReference type="KEGG" id="theu:HPC62_16210"/>
<dbReference type="GO" id="GO:0006298">
    <property type="term" value="P:mismatch repair"/>
    <property type="evidence" value="ECO:0007669"/>
    <property type="project" value="TreeGrafter"/>
</dbReference>
<evidence type="ECO:0000313" key="7">
    <source>
        <dbReference type="EMBL" id="QKD83537.1"/>
    </source>
</evidence>
<dbReference type="Gene3D" id="1.10.1020.10">
    <property type="entry name" value="Adenine-specific Methyltransferase, Domain 2"/>
    <property type="match status" value="1"/>
</dbReference>
<evidence type="ECO:0000256" key="3">
    <source>
        <dbReference type="ARBA" id="ARBA00022603"/>
    </source>
</evidence>
<proteinExistence type="inferred from homology"/>
<evidence type="ECO:0000256" key="2">
    <source>
        <dbReference type="ARBA" id="ARBA00011900"/>
    </source>
</evidence>
<dbReference type="GO" id="GO:0043565">
    <property type="term" value="F:sequence-specific DNA binding"/>
    <property type="evidence" value="ECO:0007669"/>
    <property type="project" value="TreeGrafter"/>
</dbReference>
<dbReference type="SUPFAM" id="SSF53335">
    <property type="entry name" value="S-adenosyl-L-methionine-dependent methyltransferases"/>
    <property type="match status" value="1"/>
</dbReference>
<dbReference type="AlphaFoldDB" id="A0A6M8BF79"/>
<organism evidence="7 8">
    <name type="scientific">Thermoleptolyngbya sichuanensis A183</name>
    <dbReference type="NCBI Taxonomy" id="2737172"/>
    <lineage>
        <taxon>Bacteria</taxon>
        <taxon>Bacillati</taxon>
        <taxon>Cyanobacteriota</taxon>
        <taxon>Cyanophyceae</taxon>
        <taxon>Oculatellales</taxon>
        <taxon>Oculatellaceae</taxon>
        <taxon>Thermoleptolyngbya</taxon>
        <taxon>Thermoleptolyngbya sichuanensis</taxon>
    </lineage>
</organism>
<dbReference type="PANTHER" id="PTHR30481:SF3">
    <property type="entry name" value="DNA ADENINE METHYLASE"/>
    <property type="match status" value="1"/>
</dbReference>